<dbReference type="Pfam" id="PF00505">
    <property type="entry name" value="HMG_box"/>
    <property type="match status" value="2"/>
</dbReference>
<keyword evidence="6" id="KW-1185">Reference proteome</keyword>
<dbReference type="SUPFAM" id="SSF47095">
    <property type="entry name" value="HMG-box"/>
    <property type="match status" value="2"/>
</dbReference>
<keyword evidence="1 2" id="KW-0238">DNA-binding</keyword>
<feature type="DNA-binding region" description="HMG box" evidence="2">
    <location>
        <begin position="85"/>
        <end position="144"/>
    </location>
</feature>
<dbReference type="InterPro" id="IPR036910">
    <property type="entry name" value="HMG_box_dom_sf"/>
</dbReference>
<dbReference type="PANTHER" id="PTHR48112">
    <property type="entry name" value="HIGH MOBILITY GROUP PROTEIN DSP1"/>
    <property type="match status" value="1"/>
</dbReference>
<dbReference type="Proteomes" id="UP001363151">
    <property type="component" value="Unassembled WGS sequence"/>
</dbReference>
<evidence type="ECO:0000313" key="5">
    <source>
        <dbReference type="EMBL" id="KAK7233721.1"/>
    </source>
</evidence>
<name>A0ABR1FMT5_AURAN</name>
<dbReference type="CDD" id="cd00084">
    <property type="entry name" value="HMG-box_SF"/>
    <property type="match status" value="1"/>
</dbReference>
<dbReference type="PANTHER" id="PTHR48112:SF22">
    <property type="entry name" value="MITOCHONDRIAL TRANSCRIPTION FACTOR A, ISOFORM B"/>
    <property type="match status" value="1"/>
</dbReference>
<reference evidence="5 6" key="1">
    <citation type="submission" date="2024-03" db="EMBL/GenBank/DDBJ databases">
        <title>Aureococcus anophagefferens CCMP1851 and Kratosvirus quantuckense: Draft genome of a second virus-susceptible host strain in the model system.</title>
        <authorList>
            <person name="Chase E."/>
            <person name="Truchon A.R."/>
            <person name="Schepens W."/>
            <person name="Wilhelm S.W."/>
        </authorList>
    </citation>
    <scope>NUCLEOTIDE SEQUENCE [LARGE SCALE GENOMIC DNA]</scope>
    <source>
        <strain evidence="5 6">CCMP1851</strain>
    </source>
</reference>
<feature type="compositionally biased region" description="Basic and acidic residues" evidence="3">
    <location>
        <begin position="129"/>
        <end position="144"/>
    </location>
</feature>
<dbReference type="InterPro" id="IPR009071">
    <property type="entry name" value="HMG_box_dom"/>
</dbReference>
<feature type="region of interest" description="Disordered" evidence="3">
    <location>
        <begin position="125"/>
        <end position="144"/>
    </location>
</feature>
<gene>
    <name evidence="5" type="ORF">SO694_00101051</name>
</gene>
<evidence type="ECO:0000259" key="4">
    <source>
        <dbReference type="PROSITE" id="PS50118"/>
    </source>
</evidence>
<evidence type="ECO:0000256" key="3">
    <source>
        <dbReference type="SAM" id="MobiDB-lite"/>
    </source>
</evidence>
<accession>A0ABR1FMT5</accession>
<evidence type="ECO:0000256" key="2">
    <source>
        <dbReference type="PROSITE-ProRule" id="PRU00267"/>
    </source>
</evidence>
<feature type="region of interest" description="Disordered" evidence="3">
    <location>
        <begin position="62"/>
        <end position="90"/>
    </location>
</feature>
<dbReference type="InterPro" id="IPR050342">
    <property type="entry name" value="HMGB"/>
</dbReference>
<keyword evidence="2" id="KW-0539">Nucleus</keyword>
<comment type="caution">
    <text evidence="5">The sequence shown here is derived from an EMBL/GenBank/DDBJ whole genome shotgun (WGS) entry which is preliminary data.</text>
</comment>
<dbReference type="Gene3D" id="1.10.30.10">
    <property type="entry name" value="High mobility group box domain"/>
    <property type="match status" value="2"/>
</dbReference>
<proteinExistence type="predicted"/>
<sequence>MSSGERLTPFMLFFCEHRDVVQAAHPTLAPHELSALIADKWKALPADRARAYGVLSATYAEQKKPGVTAQPRKRKERREKDPKAPKSATSAYMYFSKHHRLLLKRENSDLTFGDLGKTVGAMWKAATPQEKKPFEDLAAADRTR</sequence>
<organism evidence="5 6">
    <name type="scientific">Aureococcus anophagefferens</name>
    <name type="common">Harmful bloom alga</name>
    <dbReference type="NCBI Taxonomy" id="44056"/>
    <lineage>
        <taxon>Eukaryota</taxon>
        <taxon>Sar</taxon>
        <taxon>Stramenopiles</taxon>
        <taxon>Ochrophyta</taxon>
        <taxon>Pelagophyceae</taxon>
        <taxon>Pelagomonadales</taxon>
        <taxon>Pelagomonadaceae</taxon>
        <taxon>Aureococcus</taxon>
    </lineage>
</organism>
<evidence type="ECO:0000313" key="6">
    <source>
        <dbReference type="Proteomes" id="UP001363151"/>
    </source>
</evidence>
<feature type="domain" description="HMG box" evidence="4">
    <location>
        <begin position="85"/>
        <end position="144"/>
    </location>
</feature>
<dbReference type="PROSITE" id="PS50118">
    <property type="entry name" value="HMG_BOX_2"/>
    <property type="match status" value="1"/>
</dbReference>
<evidence type="ECO:0000256" key="1">
    <source>
        <dbReference type="ARBA" id="ARBA00023125"/>
    </source>
</evidence>
<dbReference type="EMBL" id="JBBJCI010000356">
    <property type="protein sequence ID" value="KAK7233721.1"/>
    <property type="molecule type" value="Genomic_DNA"/>
</dbReference>
<dbReference type="SMART" id="SM00398">
    <property type="entry name" value="HMG"/>
    <property type="match status" value="2"/>
</dbReference>
<protein>
    <submittedName>
        <fullName evidence="5">DNA binding protein</fullName>
    </submittedName>
</protein>
<feature type="non-terminal residue" evidence="5">
    <location>
        <position position="144"/>
    </location>
</feature>